<feature type="region of interest" description="Disordered" evidence="3">
    <location>
        <begin position="61"/>
        <end position="124"/>
    </location>
</feature>
<evidence type="ECO:0000259" key="4">
    <source>
        <dbReference type="Pfam" id="PF17862"/>
    </source>
</evidence>
<evidence type="ECO:0000313" key="5">
    <source>
        <dbReference type="EMBL" id="JAD94953.1"/>
    </source>
</evidence>
<organism evidence="5">
    <name type="scientific">Arundo donax</name>
    <name type="common">Giant reed</name>
    <name type="synonym">Donax arundinaceus</name>
    <dbReference type="NCBI Taxonomy" id="35708"/>
    <lineage>
        <taxon>Eukaryota</taxon>
        <taxon>Viridiplantae</taxon>
        <taxon>Streptophyta</taxon>
        <taxon>Embryophyta</taxon>
        <taxon>Tracheophyta</taxon>
        <taxon>Spermatophyta</taxon>
        <taxon>Magnoliopsida</taxon>
        <taxon>Liliopsida</taxon>
        <taxon>Poales</taxon>
        <taxon>Poaceae</taxon>
        <taxon>PACMAD clade</taxon>
        <taxon>Arundinoideae</taxon>
        <taxon>Arundineae</taxon>
        <taxon>Arundo</taxon>
    </lineage>
</organism>
<feature type="compositionally biased region" description="Basic and acidic residues" evidence="3">
    <location>
        <begin position="61"/>
        <end position="80"/>
    </location>
</feature>
<protein>
    <recommendedName>
        <fullName evidence="4">AAA ATPase AAA+ lid domain-containing protein</fullName>
    </recommendedName>
</protein>
<reference evidence="5" key="2">
    <citation type="journal article" date="2015" name="Data Brief">
        <title>Shoot transcriptome of the giant reed, Arundo donax.</title>
        <authorList>
            <person name="Barrero R.A."/>
            <person name="Guerrero F.D."/>
            <person name="Moolhuijzen P."/>
            <person name="Goolsby J.A."/>
            <person name="Tidwell J."/>
            <person name="Bellgard S.E."/>
            <person name="Bellgard M.I."/>
        </authorList>
    </citation>
    <scope>NUCLEOTIDE SEQUENCE</scope>
    <source>
        <tissue evidence="5">Shoot tissue taken approximately 20 cm above the soil surface</tissue>
    </source>
</reference>
<keyword evidence="1" id="KW-0547">Nucleotide-binding</keyword>
<dbReference type="InterPro" id="IPR027417">
    <property type="entry name" value="P-loop_NTPase"/>
</dbReference>
<dbReference type="InterPro" id="IPR051701">
    <property type="entry name" value="Mito_OM_Translocase_MSP1"/>
</dbReference>
<keyword evidence="2" id="KW-0067">ATP-binding</keyword>
<reference evidence="5" key="1">
    <citation type="submission" date="2014-09" db="EMBL/GenBank/DDBJ databases">
        <authorList>
            <person name="Magalhaes I.L.F."/>
            <person name="Oliveira U."/>
            <person name="Santos F.R."/>
            <person name="Vidigal T.H.D.A."/>
            <person name="Brescovit A.D."/>
            <person name="Santos A.J."/>
        </authorList>
    </citation>
    <scope>NUCLEOTIDE SEQUENCE</scope>
    <source>
        <tissue evidence="5">Shoot tissue taken approximately 20 cm above the soil surface</tissue>
    </source>
</reference>
<dbReference type="Gene3D" id="1.10.8.60">
    <property type="match status" value="1"/>
</dbReference>
<dbReference type="GO" id="GO:0005741">
    <property type="term" value="C:mitochondrial outer membrane"/>
    <property type="evidence" value="ECO:0007669"/>
    <property type="project" value="TreeGrafter"/>
</dbReference>
<evidence type="ECO:0000256" key="1">
    <source>
        <dbReference type="ARBA" id="ARBA00022741"/>
    </source>
</evidence>
<evidence type="ECO:0000256" key="2">
    <source>
        <dbReference type="ARBA" id="ARBA00022840"/>
    </source>
</evidence>
<dbReference type="SUPFAM" id="SSF52540">
    <property type="entry name" value="P-loop containing nucleoside triphosphate hydrolases"/>
    <property type="match status" value="1"/>
</dbReference>
<dbReference type="GO" id="GO:0005524">
    <property type="term" value="F:ATP binding"/>
    <property type="evidence" value="ECO:0007669"/>
    <property type="project" value="UniProtKB-KW"/>
</dbReference>
<name>A0A0A9E7E6_ARUDO</name>
<feature type="domain" description="AAA ATPase AAA+ lid" evidence="4">
    <location>
        <begin position="28"/>
        <end position="61"/>
    </location>
</feature>
<dbReference type="Pfam" id="PF17862">
    <property type="entry name" value="AAA_lid_3"/>
    <property type="match status" value="1"/>
</dbReference>
<accession>A0A0A9E7E6</accession>
<dbReference type="AlphaFoldDB" id="A0A0A9E7E6"/>
<dbReference type="PANTHER" id="PTHR45644">
    <property type="entry name" value="AAA ATPASE, PUTATIVE (AFU_ORTHOLOGUE AFUA_2G12920)-RELATED-RELATED"/>
    <property type="match status" value="1"/>
</dbReference>
<dbReference type="InterPro" id="IPR041569">
    <property type="entry name" value="AAA_lid_3"/>
</dbReference>
<feature type="compositionally biased region" description="Basic and acidic residues" evidence="3">
    <location>
        <begin position="86"/>
        <end position="110"/>
    </location>
</feature>
<dbReference type="PANTHER" id="PTHR45644:SF25">
    <property type="entry name" value="CELL DIVISION CYCLE GENE CDC48-LIKE"/>
    <property type="match status" value="1"/>
</dbReference>
<evidence type="ECO:0000256" key="3">
    <source>
        <dbReference type="SAM" id="MobiDB-lite"/>
    </source>
</evidence>
<dbReference type="EMBL" id="GBRH01202942">
    <property type="protein sequence ID" value="JAD94953.1"/>
    <property type="molecule type" value="Transcribed_RNA"/>
</dbReference>
<sequence length="170" mass="19324">MVGLPTLESRELILKKLLSKEKVENIYFKELAKMTEGYSGSDLKNLCMTAAYRPLRELLQKEKERKKDKKEKEVKDEQSENLKNQESGKEKPESSKGKKDNSEKGVKGETEETDEAIALRPLTMEDLKQAKDQVAASFASEGAAMSDIKQWNELYGKGGSRKKQQPTYFL</sequence>
<proteinExistence type="predicted"/>